<name>A0A178MID3_9CHLR</name>
<gene>
    <name evidence="2" type="ORF">A6A03_07775</name>
</gene>
<reference evidence="2 3" key="1">
    <citation type="submission" date="2016-04" db="EMBL/GenBank/DDBJ databases">
        <title>Chloroflexus islandicus sp. nov., a thermophilic filamentous anoxygenic phototrophic bacterium from geyser Strokkur (Iceland).</title>
        <authorList>
            <person name="Gaisin V.A."/>
            <person name="Kalashnikov A.M."/>
            <person name="Sukhacheva M.V."/>
            <person name="Grouzdev D.S."/>
            <person name="Ivanov T.M."/>
            <person name="Kuznetsov B."/>
            <person name="Gorlenko V.M."/>
        </authorList>
    </citation>
    <scope>NUCLEOTIDE SEQUENCE [LARGE SCALE GENOMIC DNA]</scope>
    <source>
        <strain evidence="3">isl-2</strain>
    </source>
</reference>
<dbReference type="GO" id="GO:0004519">
    <property type="term" value="F:endonuclease activity"/>
    <property type="evidence" value="ECO:0007669"/>
    <property type="project" value="InterPro"/>
</dbReference>
<feature type="domain" description="Restriction endonuclease type IV Mrr" evidence="1">
    <location>
        <begin position="120"/>
        <end position="233"/>
    </location>
</feature>
<dbReference type="Pfam" id="PF04471">
    <property type="entry name" value="Mrr_cat"/>
    <property type="match status" value="1"/>
</dbReference>
<dbReference type="EMBL" id="LWQS01000031">
    <property type="protein sequence ID" value="OAN48472.1"/>
    <property type="molecule type" value="Genomic_DNA"/>
</dbReference>
<dbReference type="Proteomes" id="UP000078287">
    <property type="component" value="Unassembled WGS sequence"/>
</dbReference>
<dbReference type="SUPFAM" id="SSF52980">
    <property type="entry name" value="Restriction endonuclease-like"/>
    <property type="match status" value="1"/>
</dbReference>
<dbReference type="Gene3D" id="3.40.1350.10">
    <property type="match status" value="1"/>
</dbReference>
<dbReference type="InterPro" id="IPR011335">
    <property type="entry name" value="Restrct_endonuc-II-like"/>
</dbReference>
<organism evidence="2 3">
    <name type="scientific">Chloroflexus islandicus</name>
    <dbReference type="NCBI Taxonomy" id="1707952"/>
    <lineage>
        <taxon>Bacteria</taxon>
        <taxon>Bacillati</taxon>
        <taxon>Chloroflexota</taxon>
        <taxon>Chloroflexia</taxon>
        <taxon>Chloroflexales</taxon>
        <taxon>Chloroflexineae</taxon>
        <taxon>Chloroflexaceae</taxon>
        <taxon>Chloroflexus</taxon>
    </lineage>
</organism>
<dbReference type="InterPro" id="IPR007560">
    <property type="entry name" value="Restrct_endonuc_IV_Mrr"/>
</dbReference>
<accession>A0A178MID3</accession>
<keyword evidence="3" id="KW-1185">Reference proteome</keyword>
<evidence type="ECO:0000313" key="3">
    <source>
        <dbReference type="Proteomes" id="UP000078287"/>
    </source>
</evidence>
<proteinExistence type="predicted"/>
<sequence>MQATRLLTGAEAGLSGDEQIRIALRAIVAKGGIAQMTDLYQAVEQHMGGAKLSDQGKASLRFFINKVAVKAGYVYPADPAIPGWRITPEGREAIQSELPVQEEAVNVDTDQPIQIPSNSVRGAAFEQYVLRLLKKLYPYHTWYHQGQHKGAERGLDFIGYQVGIIENQPKVIGVQVKFHSPTTAPSAQEWSKFLAGCFARRVDQAVFITSGRLTSEQRREAGEARILVIEGQEEITRIASLHQIEKFDLFDELEDRELL</sequence>
<dbReference type="OrthoDB" id="9770340at2"/>
<dbReference type="RefSeq" id="WP_066782908.1">
    <property type="nucleotide sequence ID" value="NZ_LWQS01000031.1"/>
</dbReference>
<evidence type="ECO:0000313" key="2">
    <source>
        <dbReference type="EMBL" id="OAN48472.1"/>
    </source>
</evidence>
<protein>
    <recommendedName>
        <fullName evidence="1">Restriction endonuclease type IV Mrr domain-containing protein</fullName>
    </recommendedName>
</protein>
<comment type="caution">
    <text evidence="2">The sequence shown here is derived from an EMBL/GenBank/DDBJ whole genome shotgun (WGS) entry which is preliminary data.</text>
</comment>
<dbReference type="GO" id="GO:0009307">
    <property type="term" value="P:DNA restriction-modification system"/>
    <property type="evidence" value="ECO:0007669"/>
    <property type="project" value="InterPro"/>
</dbReference>
<dbReference type="InterPro" id="IPR011856">
    <property type="entry name" value="tRNA_endonuc-like_dom_sf"/>
</dbReference>
<dbReference type="AlphaFoldDB" id="A0A178MID3"/>
<dbReference type="GO" id="GO:0003677">
    <property type="term" value="F:DNA binding"/>
    <property type="evidence" value="ECO:0007669"/>
    <property type="project" value="InterPro"/>
</dbReference>
<evidence type="ECO:0000259" key="1">
    <source>
        <dbReference type="Pfam" id="PF04471"/>
    </source>
</evidence>
<dbReference type="STRING" id="1707952.A6A03_07775"/>